<dbReference type="Proteomes" id="UP000029640">
    <property type="component" value="Unassembled WGS sequence"/>
</dbReference>
<evidence type="ECO:0000313" key="5">
    <source>
        <dbReference type="Proteomes" id="UP000029640"/>
    </source>
</evidence>
<gene>
    <name evidence="4" type="ORF">HRUBRA_02664</name>
</gene>
<proteinExistence type="predicted"/>
<dbReference type="PATRIC" id="fig|1265313.6.peg.2623"/>
<dbReference type="HOGENOM" id="CLU_095994_2_1_6"/>
<evidence type="ECO:0000259" key="3">
    <source>
        <dbReference type="PROSITE" id="PS51295"/>
    </source>
</evidence>
<evidence type="ECO:0000256" key="2">
    <source>
        <dbReference type="PROSITE-ProRule" id="PRU00626"/>
    </source>
</evidence>
<dbReference type="SMART" id="SM01103">
    <property type="entry name" value="CRS1_YhbY"/>
    <property type="match status" value="1"/>
</dbReference>
<dbReference type="PANTHER" id="PTHR40065">
    <property type="entry name" value="RNA-BINDING PROTEIN YHBY"/>
    <property type="match status" value="1"/>
</dbReference>
<keyword evidence="1 2" id="KW-0694">RNA-binding</keyword>
<reference evidence="4 5" key="1">
    <citation type="journal article" date="2014" name="Genome Announc.">
        <title>Genome Sequence of Gammaproteobacterial Pseudohaliea rubra Type Strain DSM 19751, Isolated from Coastal Seawater of the Mediterranean Sea.</title>
        <authorList>
            <person name="Spring S."/>
            <person name="Fiebig A."/>
            <person name="Riedel T."/>
            <person name="Goker M."/>
            <person name="Klenk H.P."/>
        </authorList>
    </citation>
    <scope>NUCLEOTIDE SEQUENCE [LARGE SCALE GENOMIC DNA]</scope>
    <source>
        <strain evidence="4 5">DSM 19751</strain>
    </source>
</reference>
<dbReference type="PROSITE" id="PS51295">
    <property type="entry name" value="CRM"/>
    <property type="match status" value="1"/>
</dbReference>
<dbReference type="Gene3D" id="3.30.110.60">
    <property type="entry name" value="YhbY-like"/>
    <property type="match status" value="1"/>
</dbReference>
<evidence type="ECO:0000256" key="1">
    <source>
        <dbReference type="ARBA" id="ARBA00022884"/>
    </source>
</evidence>
<dbReference type="PANTHER" id="PTHR40065:SF3">
    <property type="entry name" value="RNA-BINDING PROTEIN YHBY"/>
    <property type="match status" value="1"/>
</dbReference>
<dbReference type="AlphaFoldDB" id="A0A095XSP6"/>
<feature type="domain" description="CRM" evidence="3">
    <location>
        <begin position="4"/>
        <end position="100"/>
    </location>
</feature>
<dbReference type="SUPFAM" id="SSF75471">
    <property type="entry name" value="YhbY-like"/>
    <property type="match status" value="1"/>
</dbReference>
<name>A0A095XSP6_9GAMM</name>
<sequence>MATPSPSKQQLRQWRALGHRLKPVVTVAGKGVSDGVLAELERALADHELIKVKVAAGDRDARAAVAAALCEASGALLVQSIGNVLLLLRKNPEADPRLSNLQRTL</sequence>
<dbReference type="eggNOG" id="COG1534">
    <property type="taxonomic scope" value="Bacteria"/>
</dbReference>
<keyword evidence="5" id="KW-1185">Reference proteome</keyword>
<evidence type="ECO:0000313" key="4">
    <source>
        <dbReference type="EMBL" id="KGE02686.1"/>
    </source>
</evidence>
<dbReference type="InterPro" id="IPR035920">
    <property type="entry name" value="YhbY-like_sf"/>
</dbReference>
<dbReference type="GO" id="GO:0003723">
    <property type="term" value="F:RNA binding"/>
    <property type="evidence" value="ECO:0007669"/>
    <property type="project" value="UniProtKB-UniRule"/>
</dbReference>
<dbReference type="Pfam" id="PF01985">
    <property type="entry name" value="CRS1_YhbY"/>
    <property type="match status" value="1"/>
</dbReference>
<dbReference type="RefSeq" id="WP_035514072.1">
    <property type="nucleotide sequence ID" value="NZ_KN234747.1"/>
</dbReference>
<dbReference type="OrthoDB" id="9797519at2"/>
<dbReference type="STRING" id="1265313.HRUBRA_02664"/>
<dbReference type="EMBL" id="AUVB01000085">
    <property type="protein sequence ID" value="KGE02686.1"/>
    <property type="molecule type" value="Genomic_DNA"/>
</dbReference>
<organism evidence="4 5">
    <name type="scientific">Pseudohaliea rubra DSM 19751</name>
    <dbReference type="NCBI Taxonomy" id="1265313"/>
    <lineage>
        <taxon>Bacteria</taxon>
        <taxon>Pseudomonadati</taxon>
        <taxon>Pseudomonadota</taxon>
        <taxon>Gammaproteobacteria</taxon>
        <taxon>Cellvibrionales</taxon>
        <taxon>Halieaceae</taxon>
        <taxon>Pseudohaliea</taxon>
    </lineage>
</organism>
<comment type="caution">
    <text evidence="4">The sequence shown here is derived from an EMBL/GenBank/DDBJ whole genome shotgun (WGS) entry which is preliminary data.</text>
</comment>
<dbReference type="InterPro" id="IPR001890">
    <property type="entry name" value="RNA-binding_CRM"/>
</dbReference>
<dbReference type="InterPro" id="IPR051925">
    <property type="entry name" value="RNA-binding_domain"/>
</dbReference>
<accession>A0A095XSP6</accession>
<protein>
    <submittedName>
        <fullName evidence="4">RNA binding protein</fullName>
    </submittedName>
</protein>